<dbReference type="InterPro" id="IPR042566">
    <property type="entry name" value="L1_C"/>
</dbReference>
<feature type="non-terminal residue" evidence="2">
    <location>
        <position position="1"/>
    </location>
</feature>
<feature type="region of interest" description="Disordered" evidence="1">
    <location>
        <begin position="83"/>
        <end position="179"/>
    </location>
</feature>
<evidence type="ECO:0000256" key="1">
    <source>
        <dbReference type="SAM" id="MobiDB-lite"/>
    </source>
</evidence>
<comment type="caution">
    <text evidence="2">The sequence shown here is derived from an EMBL/GenBank/DDBJ whole genome shotgun (WGS) entry which is preliminary data.</text>
</comment>
<dbReference type="Proteomes" id="UP001066276">
    <property type="component" value="Chromosome 6"/>
</dbReference>
<evidence type="ECO:0000313" key="2">
    <source>
        <dbReference type="EMBL" id="KAJ1142590.1"/>
    </source>
</evidence>
<gene>
    <name evidence="2" type="ORF">NDU88_008904</name>
</gene>
<accession>A0AAV7QRB7</accession>
<sequence length="179" mass="20093">AGEKGPFQVEGGNTTFFPDFTLAFQTQRATFLEVKRSLREEGLRYSLLFPSKLKVILDGTTHFFQEPDEVWAWVGAYRRGPTDIKQVEHRQPHRRGKRQHAKDSQKDRKVTKPTSKEACQGKRAALQAVASLTEARSSEDGRRSKPESLNGEDSTDIESMTSMTEGLPQATPLTSVDII</sequence>
<feature type="compositionally biased region" description="Basic and acidic residues" evidence="1">
    <location>
        <begin position="101"/>
        <end position="110"/>
    </location>
</feature>
<feature type="compositionally biased region" description="Basic residues" evidence="1">
    <location>
        <begin position="91"/>
        <end position="100"/>
    </location>
</feature>
<dbReference type="AlphaFoldDB" id="A0AAV7QRB7"/>
<feature type="non-terminal residue" evidence="2">
    <location>
        <position position="179"/>
    </location>
</feature>
<organism evidence="2 3">
    <name type="scientific">Pleurodeles waltl</name>
    <name type="common">Iberian ribbed newt</name>
    <dbReference type="NCBI Taxonomy" id="8319"/>
    <lineage>
        <taxon>Eukaryota</taxon>
        <taxon>Metazoa</taxon>
        <taxon>Chordata</taxon>
        <taxon>Craniata</taxon>
        <taxon>Vertebrata</taxon>
        <taxon>Euteleostomi</taxon>
        <taxon>Amphibia</taxon>
        <taxon>Batrachia</taxon>
        <taxon>Caudata</taxon>
        <taxon>Salamandroidea</taxon>
        <taxon>Salamandridae</taxon>
        <taxon>Pleurodelinae</taxon>
        <taxon>Pleurodeles</taxon>
    </lineage>
</organism>
<dbReference type="Gene3D" id="3.30.250.20">
    <property type="entry name" value="L1 transposable element, C-terminal domain"/>
    <property type="match status" value="1"/>
</dbReference>
<evidence type="ECO:0000313" key="3">
    <source>
        <dbReference type="Proteomes" id="UP001066276"/>
    </source>
</evidence>
<proteinExistence type="predicted"/>
<reference evidence="2" key="1">
    <citation type="journal article" date="2022" name="bioRxiv">
        <title>Sequencing and chromosome-scale assembly of the giantPleurodeles waltlgenome.</title>
        <authorList>
            <person name="Brown T."/>
            <person name="Elewa A."/>
            <person name="Iarovenko S."/>
            <person name="Subramanian E."/>
            <person name="Araus A.J."/>
            <person name="Petzold A."/>
            <person name="Susuki M."/>
            <person name="Suzuki K.-i.T."/>
            <person name="Hayashi T."/>
            <person name="Toyoda A."/>
            <person name="Oliveira C."/>
            <person name="Osipova E."/>
            <person name="Leigh N.D."/>
            <person name="Simon A."/>
            <person name="Yun M.H."/>
        </authorList>
    </citation>
    <scope>NUCLEOTIDE SEQUENCE</scope>
    <source>
        <strain evidence="2">20211129_DDA</strain>
        <tissue evidence="2">Liver</tissue>
    </source>
</reference>
<name>A0AAV7QRB7_PLEWA</name>
<protein>
    <submittedName>
        <fullName evidence="2">Uncharacterized protein</fullName>
    </submittedName>
</protein>
<dbReference type="EMBL" id="JANPWB010000010">
    <property type="protein sequence ID" value="KAJ1142590.1"/>
    <property type="molecule type" value="Genomic_DNA"/>
</dbReference>
<keyword evidence="3" id="KW-1185">Reference proteome</keyword>
<feature type="compositionally biased region" description="Basic and acidic residues" evidence="1">
    <location>
        <begin position="136"/>
        <end position="146"/>
    </location>
</feature>